<feature type="domain" description="DUF7514" evidence="2">
    <location>
        <begin position="260"/>
        <end position="418"/>
    </location>
</feature>
<sequence>MAYDGYYAPSSHYQPSSMSTSMHLDPNDQHGYPPNPPYPSNSYETDRLNMPQPQMPPPGSSPVSMEADRVRSSSMGPSHGHINDAVSSAVNHANSSDYLSPDVVSQITATVIQQLKATGLGNLQGNAPPAAAAPPPRSQSQQQAWPAGPDLTSRSQSDSLPASTQWNESIPHFAPQAQVSPRSSNLDTSQPHSVPQATSSSAYPSDTRPSAKSSPDPVRGRQDSVSSHGSQRVERPKPPSRDATVVEMTTLEKIWGKLFVDGQPTKRLGQFLRGIAMHLIEDYPPGNTLVVVPDKLQKFYADTEVSWDPYPWQDIFDDRTSSISRLFREVKAQHHLVQLDDLTERPDIPGLTPQGFESWVTIMIQTHPEREYERLQKAVLNMPISNPDDKKERFPKEIPRRLFPEVPDLKLRERVDDYIMQHCGVDLPPITEEERLRASRVKKAAPASSSASHLDPSQSTRPASGSFNRSRSFERERPSGSVSSSSAVVDDEDEALPSKPIERERKPYSAQPGGGKKFEDTSLPRSRTESISSGRPVEVPSSATSHRHSTSDKYTPDTLYAGRGVSGTGKTRRRYSRGSRSSSRSVGNEYRRSESDLLGRDSASSRYGAASTGDIYTESPTSILPEDDIRRYREHHRGGSRTGDEEYYRGLLGGQGGGPVHDHKRYH</sequence>
<feature type="compositionally biased region" description="Basic and acidic residues" evidence="1">
    <location>
        <begin position="231"/>
        <end position="240"/>
    </location>
</feature>
<dbReference type="Proteomes" id="UP000631181">
    <property type="component" value="Unassembled WGS sequence"/>
</dbReference>
<feature type="compositionally biased region" description="Polar residues" evidence="1">
    <location>
        <begin position="11"/>
        <end position="22"/>
    </location>
</feature>
<feature type="region of interest" description="Disordered" evidence="1">
    <location>
        <begin position="120"/>
        <end position="244"/>
    </location>
</feature>
<dbReference type="Pfam" id="PF24355">
    <property type="entry name" value="DUF7514"/>
    <property type="match status" value="1"/>
</dbReference>
<gene>
    <name evidence="3" type="ORF">PECM_002616</name>
</gene>
<feature type="compositionally biased region" description="Low complexity" evidence="1">
    <location>
        <begin position="479"/>
        <end position="488"/>
    </location>
</feature>
<feature type="region of interest" description="Disordered" evidence="1">
    <location>
        <begin position="436"/>
        <end position="667"/>
    </location>
</feature>
<dbReference type="EMBL" id="WIWV01000017">
    <property type="protein sequence ID" value="KAF7718238.1"/>
    <property type="molecule type" value="Genomic_DNA"/>
</dbReference>
<evidence type="ECO:0000259" key="2">
    <source>
        <dbReference type="Pfam" id="PF24355"/>
    </source>
</evidence>
<dbReference type="PANTHER" id="PTHR39611:SF1">
    <property type="entry name" value="HYDROXYPROLINE-RICH GLYCOPROTEIN DZ-HRGP"/>
    <property type="match status" value="1"/>
</dbReference>
<dbReference type="AlphaFoldDB" id="A0A8J8WA66"/>
<dbReference type="InterPro" id="IPR055936">
    <property type="entry name" value="DUF7514"/>
</dbReference>
<keyword evidence="4" id="KW-1185">Reference proteome</keyword>
<evidence type="ECO:0000313" key="4">
    <source>
        <dbReference type="Proteomes" id="UP000631181"/>
    </source>
</evidence>
<feature type="compositionally biased region" description="Polar residues" evidence="1">
    <location>
        <begin position="177"/>
        <end position="213"/>
    </location>
</feature>
<dbReference type="PANTHER" id="PTHR39611">
    <property type="entry name" value="HYDROXYPROLINE-RICH GLYCOPROTEIN DZ-HRGP-RELATED"/>
    <property type="match status" value="1"/>
</dbReference>
<dbReference type="OrthoDB" id="5413703at2759"/>
<feature type="compositionally biased region" description="Low complexity" evidence="1">
    <location>
        <begin position="138"/>
        <end position="147"/>
    </location>
</feature>
<organism evidence="3 4">
    <name type="scientific">Penicillium ucsense</name>
    <dbReference type="NCBI Taxonomy" id="2839758"/>
    <lineage>
        <taxon>Eukaryota</taxon>
        <taxon>Fungi</taxon>
        <taxon>Dikarya</taxon>
        <taxon>Ascomycota</taxon>
        <taxon>Pezizomycotina</taxon>
        <taxon>Eurotiomycetes</taxon>
        <taxon>Eurotiomycetidae</taxon>
        <taxon>Eurotiales</taxon>
        <taxon>Aspergillaceae</taxon>
        <taxon>Penicillium</taxon>
    </lineage>
</organism>
<proteinExistence type="predicted"/>
<feature type="compositionally biased region" description="Basic and acidic residues" evidence="1">
    <location>
        <begin position="516"/>
        <end position="528"/>
    </location>
</feature>
<evidence type="ECO:0000313" key="3">
    <source>
        <dbReference type="EMBL" id="KAF7718238.1"/>
    </source>
</evidence>
<evidence type="ECO:0000256" key="1">
    <source>
        <dbReference type="SAM" id="MobiDB-lite"/>
    </source>
</evidence>
<protein>
    <recommendedName>
        <fullName evidence="2">DUF7514 domain-containing protein</fullName>
    </recommendedName>
</protein>
<reference evidence="3" key="1">
    <citation type="journal article" date="2020" name="Front. Microbiol.">
        <title>Gene regulatory networks of Penicillium echinulatum 2HH and Penicillium oxalicum 114-2 inferred by a computational biology approach.</title>
        <authorList>
            <person name="Lenz A.R."/>
            <person name="Galan-Vasquez E."/>
            <person name="Balbinot E."/>
            <person name="De Abreu F.P."/>
            <person name="De Oliveira N.S."/>
            <person name="Da Rosa L.O."/>
            <person name="De Avila E Silva S."/>
            <person name="Camassola M."/>
            <person name="Dillon A.J.P."/>
            <person name="Perez-Rueda E."/>
        </authorList>
    </citation>
    <scope>NUCLEOTIDE SEQUENCE</scope>
    <source>
        <strain evidence="3">S1M29</strain>
    </source>
</reference>
<accession>A0A8J8WA66</accession>
<name>A0A8J8WA66_9EURO</name>
<feature type="compositionally biased region" description="Polar residues" evidence="1">
    <location>
        <begin position="152"/>
        <end position="168"/>
    </location>
</feature>
<feature type="region of interest" description="Disordered" evidence="1">
    <location>
        <begin position="1"/>
        <end position="86"/>
    </location>
</feature>
<feature type="compositionally biased region" description="Basic and acidic residues" evidence="1">
    <location>
        <begin position="589"/>
        <end position="599"/>
    </location>
</feature>
<comment type="caution">
    <text evidence="3">The sequence shown here is derived from an EMBL/GenBank/DDBJ whole genome shotgun (WGS) entry which is preliminary data.</text>
</comment>